<organism evidence="6 7">
    <name type="scientific">Rhamnusium bicolor</name>
    <dbReference type="NCBI Taxonomy" id="1586634"/>
    <lineage>
        <taxon>Eukaryota</taxon>
        <taxon>Metazoa</taxon>
        <taxon>Ecdysozoa</taxon>
        <taxon>Arthropoda</taxon>
        <taxon>Hexapoda</taxon>
        <taxon>Insecta</taxon>
        <taxon>Pterygota</taxon>
        <taxon>Neoptera</taxon>
        <taxon>Endopterygota</taxon>
        <taxon>Coleoptera</taxon>
        <taxon>Polyphaga</taxon>
        <taxon>Cucujiformia</taxon>
        <taxon>Chrysomeloidea</taxon>
        <taxon>Cerambycidae</taxon>
        <taxon>Lepturinae</taxon>
        <taxon>Rhagiini</taxon>
        <taxon>Rhamnusium</taxon>
    </lineage>
</organism>
<feature type="compositionally biased region" description="Polar residues" evidence="4">
    <location>
        <begin position="152"/>
        <end position="166"/>
    </location>
</feature>
<proteinExistence type="predicted"/>
<evidence type="ECO:0000256" key="1">
    <source>
        <dbReference type="ARBA" id="ARBA00022723"/>
    </source>
</evidence>
<dbReference type="GO" id="GO:0008270">
    <property type="term" value="F:zinc ion binding"/>
    <property type="evidence" value="ECO:0007669"/>
    <property type="project" value="UniProtKB-KW"/>
</dbReference>
<reference evidence="6" key="1">
    <citation type="journal article" date="2023" name="Insect Mol. Biol.">
        <title>Genome sequencing provides insights into the evolution of gene families encoding plant cell wall-degrading enzymes in longhorned beetles.</title>
        <authorList>
            <person name="Shin N.R."/>
            <person name="Okamura Y."/>
            <person name="Kirsch R."/>
            <person name="Pauchet Y."/>
        </authorList>
    </citation>
    <scope>NUCLEOTIDE SEQUENCE</scope>
    <source>
        <strain evidence="6">RBIC_L_NR</strain>
    </source>
</reference>
<dbReference type="GO" id="GO:0005739">
    <property type="term" value="C:mitochondrion"/>
    <property type="evidence" value="ECO:0007669"/>
    <property type="project" value="TreeGrafter"/>
</dbReference>
<sequence>MRYVNKKEIPQFNYVMHSMHCARNITLCKNCKEGIPKAQFEEHKKICDRPKAVKKPLSPPTTLERSSYFQARKAVEDKKAEARKERYLQTHERLVDTGYFLYESALRPARQNSYDKYSDTPSYRSSYNFGNNVLKENGIRATTPEVKKESVSKGTQNTSTAITQPSPLVKKPEAKPSGLLACKFCDLELPKLELEDHENYCGSRTDKCLECGELVMFKYKQIHMDSNHGFLKLKDGKSY</sequence>
<dbReference type="PANTHER" id="PTHR16295">
    <property type="entry name" value="TRAF-TYPE ZINC FINGER PROTEIN-RELATED"/>
    <property type="match status" value="1"/>
</dbReference>
<dbReference type="Pfam" id="PF21366">
    <property type="entry name" value="TRAFD1-XIAF1_ZnF"/>
    <property type="match status" value="1"/>
</dbReference>
<dbReference type="InterPro" id="IPR049439">
    <property type="entry name" value="TRAFD1-XIAF1_Znf"/>
</dbReference>
<accession>A0AAV8ZTI3</accession>
<dbReference type="InterPro" id="IPR013083">
    <property type="entry name" value="Znf_RING/FYVE/PHD"/>
</dbReference>
<dbReference type="AlphaFoldDB" id="A0AAV8ZTI3"/>
<keyword evidence="7" id="KW-1185">Reference proteome</keyword>
<feature type="domain" description="TRAFD1/XAF1 zinc finger" evidence="5">
    <location>
        <begin position="186"/>
        <end position="222"/>
    </location>
</feature>
<comment type="caution">
    <text evidence="6">The sequence shown here is derived from an EMBL/GenBank/DDBJ whole genome shotgun (WGS) entry which is preliminary data.</text>
</comment>
<evidence type="ECO:0000313" key="7">
    <source>
        <dbReference type="Proteomes" id="UP001162156"/>
    </source>
</evidence>
<evidence type="ECO:0000256" key="2">
    <source>
        <dbReference type="ARBA" id="ARBA00022771"/>
    </source>
</evidence>
<keyword evidence="3" id="KW-0862">Zinc</keyword>
<protein>
    <recommendedName>
        <fullName evidence="5">TRAFD1/XAF1 zinc finger domain-containing protein</fullName>
    </recommendedName>
</protein>
<dbReference type="PANTHER" id="PTHR16295:SF10">
    <property type="entry name" value="EXPRESSED PROTEIN"/>
    <property type="match status" value="1"/>
</dbReference>
<dbReference type="Proteomes" id="UP001162156">
    <property type="component" value="Unassembled WGS sequence"/>
</dbReference>
<dbReference type="InterPro" id="IPR051986">
    <property type="entry name" value="Innate_Immune_Apopt_Reg"/>
</dbReference>
<evidence type="ECO:0000259" key="5">
    <source>
        <dbReference type="Pfam" id="PF21366"/>
    </source>
</evidence>
<gene>
    <name evidence="6" type="ORF">NQ314_001687</name>
</gene>
<dbReference type="EMBL" id="JANEYF010000517">
    <property type="protein sequence ID" value="KAJ8969566.1"/>
    <property type="molecule type" value="Genomic_DNA"/>
</dbReference>
<keyword evidence="2" id="KW-0863">Zinc-finger</keyword>
<dbReference type="Gene3D" id="3.30.40.10">
    <property type="entry name" value="Zinc/RING finger domain, C3HC4 (zinc finger)"/>
    <property type="match status" value="1"/>
</dbReference>
<keyword evidence="1" id="KW-0479">Metal-binding</keyword>
<evidence type="ECO:0000313" key="6">
    <source>
        <dbReference type="EMBL" id="KAJ8969566.1"/>
    </source>
</evidence>
<name>A0AAV8ZTI3_9CUCU</name>
<evidence type="ECO:0000256" key="4">
    <source>
        <dbReference type="SAM" id="MobiDB-lite"/>
    </source>
</evidence>
<feature type="region of interest" description="Disordered" evidence="4">
    <location>
        <begin position="140"/>
        <end position="171"/>
    </location>
</feature>
<evidence type="ECO:0000256" key="3">
    <source>
        <dbReference type="ARBA" id="ARBA00022833"/>
    </source>
</evidence>